<protein>
    <submittedName>
        <fullName evidence="2">Uncharacterized protein</fullName>
    </submittedName>
</protein>
<gene>
    <name evidence="2" type="ORF">OJ252_1849</name>
</gene>
<name>A0ABQ8P7Q9_9CRYT</name>
<organism evidence="2 3">
    <name type="scientific">Cryptosporidium canis</name>
    <dbReference type="NCBI Taxonomy" id="195482"/>
    <lineage>
        <taxon>Eukaryota</taxon>
        <taxon>Sar</taxon>
        <taxon>Alveolata</taxon>
        <taxon>Apicomplexa</taxon>
        <taxon>Conoidasida</taxon>
        <taxon>Coccidia</taxon>
        <taxon>Eucoccidiorida</taxon>
        <taxon>Eimeriorina</taxon>
        <taxon>Cryptosporidiidae</taxon>
        <taxon>Cryptosporidium</taxon>
    </lineage>
</organism>
<dbReference type="Proteomes" id="UP001071777">
    <property type="component" value="Unassembled WGS sequence"/>
</dbReference>
<evidence type="ECO:0000313" key="2">
    <source>
        <dbReference type="EMBL" id="KAJ1610563.1"/>
    </source>
</evidence>
<feature type="compositionally biased region" description="Acidic residues" evidence="1">
    <location>
        <begin position="16"/>
        <end position="26"/>
    </location>
</feature>
<comment type="caution">
    <text evidence="2">The sequence shown here is derived from an EMBL/GenBank/DDBJ whole genome shotgun (WGS) entry which is preliminary data.</text>
</comment>
<dbReference type="EMBL" id="JAPCXB010000069">
    <property type="protein sequence ID" value="KAJ1610563.1"/>
    <property type="molecule type" value="Genomic_DNA"/>
</dbReference>
<feature type="region of interest" description="Disordered" evidence="1">
    <location>
        <begin position="1"/>
        <end position="48"/>
    </location>
</feature>
<reference evidence="2" key="1">
    <citation type="submission" date="2022-10" db="EMBL/GenBank/DDBJ databases">
        <title>Adaptive evolution leads to modifications in subtelomeric GC content in a zoonotic Cryptosporidium species.</title>
        <authorList>
            <person name="Li J."/>
            <person name="Feng Y."/>
            <person name="Xiao L."/>
        </authorList>
    </citation>
    <scope>NUCLEOTIDE SEQUENCE</scope>
    <source>
        <strain evidence="2">25894</strain>
    </source>
</reference>
<feature type="compositionally biased region" description="Basic and acidic residues" evidence="1">
    <location>
        <begin position="27"/>
        <end position="38"/>
    </location>
</feature>
<feature type="compositionally biased region" description="Basic and acidic residues" evidence="1">
    <location>
        <begin position="1"/>
        <end position="15"/>
    </location>
</feature>
<sequence length="732" mass="83771">MSDSEHLQHKDQKDEDTTEGVVDEGGECGKKKQLDLDHSGPNNVTTELTKFDDVKDDESVSKAVDEVGTNCELREGCRDVGFLPNMQIEGLPIGVESTNNAEKDNLSKAIDYTSAEYSAQESINSNRDSGICRSEMPEPQIGIISRITSKYSPNSPEYQNKIGSYSSDHSNFLVETRQDNTADLFKDSSDTNNLAKTTDIIGNVNPESLQMFDNIQSSKELSEDNKDLTSKGKKVGGRREEVKELLDNICRLKSELAQGHSSIVIEKLNSRRVHLGIRTQQSLYEELLRYLLEHRDLTEHIFECDNFEEIKLPFVRSDIDSNSLICVKGNNTEFCEHRKTVFDGILDFAEKRFSISQVFADKLKNSGKKCPDDNIRPFNAYYELLSHDCIVFFDSILTSNTDFKSFMTPVQEFNSRIDTSCINPNYKLNKIKNEMDLISTYSIQNISEDFEQRATELKFATDNFEGSCFEILKNHPIHYFQSEITDNTFTINNFSNNVRAHSNGAQYIKLKFDLVRHLKRSLVNNIFRNKFQNIQNRLNYLDKDLGMSGYDSESEAMPILNKLLSIENMLKTITPELCADNISSQRICMEESLLYGFKISETRKSDLKKISNLVRSKVSSVTGRRCSKHETDECDSELNEVEVCRMAESERIKSLLEDLASIKHQGANIHFNEFLSISTKLVEKNMIIRYFLSMLECIDRCEKIHMENLMHLERIHELTNTLIGTIKDSMYK</sequence>
<evidence type="ECO:0000256" key="1">
    <source>
        <dbReference type="SAM" id="MobiDB-lite"/>
    </source>
</evidence>
<proteinExistence type="predicted"/>
<evidence type="ECO:0000313" key="3">
    <source>
        <dbReference type="Proteomes" id="UP001071777"/>
    </source>
</evidence>
<accession>A0ABQ8P7Q9</accession>
<keyword evidence="3" id="KW-1185">Reference proteome</keyword>